<evidence type="ECO:0000256" key="1">
    <source>
        <dbReference type="ARBA" id="ARBA00023002"/>
    </source>
</evidence>
<dbReference type="InterPro" id="IPR036188">
    <property type="entry name" value="FAD/NAD-bd_sf"/>
</dbReference>
<dbReference type="RefSeq" id="WP_036381437.1">
    <property type="nucleotide sequence ID" value="NZ_JAWLUK010000015.1"/>
</dbReference>
<name>A0AAP5T8X0_9MICC</name>
<keyword evidence="2" id="KW-0503">Monooxygenase</keyword>
<accession>A0AAP5T8X0</accession>
<evidence type="ECO:0000259" key="4">
    <source>
        <dbReference type="Pfam" id="PF01494"/>
    </source>
</evidence>
<dbReference type="GO" id="GO:0004497">
    <property type="term" value="F:monooxygenase activity"/>
    <property type="evidence" value="ECO:0007669"/>
    <property type="project" value="UniProtKB-KW"/>
</dbReference>
<dbReference type="InterPro" id="IPR002938">
    <property type="entry name" value="FAD-bd"/>
</dbReference>
<feature type="compositionally biased region" description="Basic and acidic residues" evidence="3">
    <location>
        <begin position="333"/>
        <end position="345"/>
    </location>
</feature>
<dbReference type="Gene3D" id="3.50.50.60">
    <property type="entry name" value="FAD/NAD(P)-binding domain"/>
    <property type="match status" value="1"/>
</dbReference>
<dbReference type="GO" id="GO:0071949">
    <property type="term" value="F:FAD binding"/>
    <property type="evidence" value="ECO:0007669"/>
    <property type="project" value="InterPro"/>
</dbReference>
<sequence length="345" mass="37733">MAWKNLLSWLPWTRPASHLIVGGGITGLIHALALTEAGHTVTVLEKEEHSTTDPRTIVFTQTDLPTLDGIGMEGVVLRESVPFTKPVLDIGTRGIPELFRAPALAGSRIMPRQNLHRLLEHTAYYQGIDVRNGHHVTAIKNTPGGLRLTIDGRPNITPSQVVGADGADSTVRRELHELRGPRKNVRYRRPSVWAISGKTRLRGVEPTARSALEDGLTLTAAIGESWFVAKLADLVEDGTVFWSIRYDELSLTSATEQSPRTGLSPLRSATSLLSEHAAKAADIVASAYLTTQRKVTGVNQTRLRRRKRSALIGHARTGDLKRPGFHSDPTEGESEHAQEVHPRAA</sequence>
<gene>
    <name evidence="5" type="ORF">R4064_08960</name>
</gene>
<evidence type="ECO:0000256" key="2">
    <source>
        <dbReference type="ARBA" id="ARBA00023033"/>
    </source>
</evidence>
<dbReference type="InterPro" id="IPR050493">
    <property type="entry name" value="FAD-dep_Monooxygenase_BioMet"/>
</dbReference>
<dbReference type="SUPFAM" id="SSF51905">
    <property type="entry name" value="FAD/NAD(P)-binding domain"/>
    <property type="match status" value="1"/>
</dbReference>
<evidence type="ECO:0000313" key="5">
    <source>
        <dbReference type="EMBL" id="MDV7177760.1"/>
    </source>
</evidence>
<protein>
    <submittedName>
        <fullName evidence="5">FAD-dependent oxidoreductase</fullName>
    </submittedName>
</protein>
<keyword evidence="1" id="KW-0560">Oxidoreductase</keyword>
<evidence type="ECO:0000256" key="3">
    <source>
        <dbReference type="SAM" id="MobiDB-lite"/>
    </source>
</evidence>
<reference evidence="5" key="1">
    <citation type="submission" date="2023-10" db="EMBL/GenBank/DDBJ databases">
        <title>Development of a sustainable strategy for remediation of hydrocarbon-contaminated territories based on the waste exchange concept.</title>
        <authorList>
            <person name="Krivoruchko A."/>
        </authorList>
    </citation>
    <scope>NUCLEOTIDE SEQUENCE</scope>
    <source>
        <strain evidence="5">IEGM 1325</strain>
    </source>
</reference>
<feature type="region of interest" description="Disordered" evidence="3">
    <location>
        <begin position="306"/>
        <end position="345"/>
    </location>
</feature>
<comment type="caution">
    <text evidence="5">The sequence shown here is derived from an EMBL/GenBank/DDBJ whole genome shotgun (WGS) entry which is preliminary data.</text>
</comment>
<evidence type="ECO:0000313" key="6">
    <source>
        <dbReference type="Proteomes" id="UP001185728"/>
    </source>
</evidence>
<dbReference type="PRINTS" id="PR00420">
    <property type="entry name" value="RNGMNOXGNASE"/>
</dbReference>
<dbReference type="PANTHER" id="PTHR13789">
    <property type="entry name" value="MONOOXYGENASE"/>
    <property type="match status" value="1"/>
</dbReference>
<dbReference type="Proteomes" id="UP001185728">
    <property type="component" value="Unassembled WGS sequence"/>
</dbReference>
<dbReference type="PANTHER" id="PTHR13789:SF309">
    <property type="entry name" value="PUTATIVE (AFU_ORTHOLOGUE AFUA_6G14510)-RELATED"/>
    <property type="match status" value="1"/>
</dbReference>
<proteinExistence type="predicted"/>
<feature type="domain" description="FAD-binding" evidence="4">
    <location>
        <begin position="19"/>
        <end position="183"/>
    </location>
</feature>
<dbReference type="AlphaFoldDB" id="A0AAP5T8X0"/>
<dbReference type="EMBL" id="JAWLUK010000015">
    <property type="protein sequence ID" value="MDV7177760.1"/>
    <property type="molecule type" value="Genomic_DNA"/>
</dbReference>
<dbReference type="Pfam" id="PF01494">
    <property type="entry name" value="FAD_binding_3"/>
    <property type="match status" value="1"/>
</dbReference>
<organism evidence="5 6">
    <name type="scientific">Micrococcus yunnanensis</name>
    <dbReference type="NCBI Taxonomy" id="566027"/>
    <lineage>
        <taxon>Bacteria</taxon>
        <taxon>Bacillati</taxon>
        <taxon>Actinomycetota</taxon>
        <taxon>Actinomycetes</taxon>
        <taxon>Micrococcales</taxon>
        <taxon>Micrococcaceae</taxon>
        <taxon>Micrococcus</taxon>
    </lineage>
</organism>